<evidence type="ECO:0000313" key="10">
    <source>
        <dbReference type="EMBL" id="PIS41592.1"/>
    </source>
</evidence>
<evidence type="ECO:0000256" key="7">
    <source>
        <dbReference type="HAMAP-Rule" id="MF_00100"/>
    </source>
</evidence>
<keyword evidence="5 7" id="KW-0648">Protein biosynthesis</keyword>
<reference evidence="11" key="1">
    <citation type="submission" date="2017-09" db="EMBL/GenBank/DDBJ databases">
        <title>Depth-based differentiation of microbial function through sediment-hosted aquifers and enrichment of novel symbionts in the deep terrestrial subsurface.</title>
        <authorList>
            <person name="Probst A.J."/>
            <person name="Ladd B."/>
            <person name="Jarett J.K."/>
            <person name="Geller-Mcgrath D.E."/>
            <person name="Sieber C.M.K."/>
            <person name="Emerson J.B."/>
            <person name="Anantharaman K."/>
            <person name="Thomas B.C."/>
            <person name="Malmstrom R."/>
            <person name="Stieglmeier M."/>
            <person name="Klingl A."/>
            <person name="Woyke T."/>
            <person name="Ryan C.M."/>
            <person name="Banfield J.F."/>
        </authorList>
    </citation>
    <scope>NUCLEOTIDE SEQUENCE [LARGE SCALE GENOMIC DNA]</scope>
</reference>
<dbReference type="InterPro" id="IPR053905">
    <property type="entry name" value="EF-G-like_DII"/>
</dbReference>
<dbReference type="InterPro" id="IPR036925">
    <property type="entry name" value="TIF_IF2_dom3_sf"/>
</dbReference>
<dbReference type="Pfam" id="PF04760">
    <property type="entry name" value="IF2_N"/>
    <property type="match status" value="1"/>
</dbReference>
<dbReference type="PROSITE" id="PS51722">
    <property type="entry name" value="G_TR_2"/>
    <property type="match status" value="1"/>
</dbReference>
<comment type="similarity">
    <text evidence="1 7 8">Belongs to the TRAFAC class translation factor GTPase superfamily. Classic translation factor GTPase family. IF-2 subfamily.</text>
</comment>
<dbReference type="InterPro" id="IPR015760">
    <property type="entry name" value="TIF_IF2"/>
</dbReference>
<dbReference type="InterPro" id="IPR009000">
    <property type="entry name" value="Transl_B-barrel_sf"/>
</dbReference>
<dbReference type="HAMAP" id="MF_00100_B">
    <property type="entry name" value="IF_2_B"/>
    <property type="match status" value="1"/>
</dbReference>
<dbReference type="FunFam" id="3.40.50.300:FF:000019">
    <property type="entry name" value="Translation initiation factor IF-2"/>
    <property type="match status" value="1"/>
</dbReference>
<dbReference type="Pfam" id="PF00009">
    <property type="entry name" value="GTP_EFTU"/>
    <property type="match status" value="1"/>
</dbReference>
<comment type="caution">
    <text evidence="10">The sequence shown here is derived from an EMBL/GenBank/DDBJ whole genome shotgun (WGS) entry which is preliminary data.</text>
</comment>
<dbReference type="InterPro" id="IPR006847">
    <property type="entry name" value="IF2_N"/>
</dbReference>
<dbReference type="Gene3D" id="2.40.30.10">
    <property type="entry name" value="Translation factors"/>
    <property type="match status" value="2"/>
</dbReference>
<evidence type="ECO:0000256" key="6">
    <source>
        <dbReference type="ARBA" id="ARBA00023134"/>
    </source>
</evidence>
<dbReference type="InterPro" id="IPR000795">
    <property type="entry name" value="T_Tr_GTP-bd_dom"/>
</dbReference>
<dbReference type="CDD" id="cd03702">
    <property type="entry name" value="IF2_mtIF2_II"/>
    <property type="match status" value="1"/>
</dbReference>
<dbReference type="GO" id="GO:0003743">
    <property type="term" value="F:translation initiation factor activity"/>
    <property type="evidence" value="ECO:0007669"/>
    <property type="project" value="UniProtKB-UniRule"/>
</dbReference>
<evidence type="ECO:0000256" key="2">
    <source>
        <dbReference type="ARBA" id="ARBA00020675"/>
    </source>
</evidence>
<dbReference type="PANTHER" id="PTHR43381">
    <property type="entry name" value="TRANSLATION INITIATION FACTOR IF-2-RELATED"/>
    <property type="match status" value="1"/>
</dbReference>
<keyword evidence="4 7" id="KW-0547">Nucleotide-binding</keyword>
<dbReference type="Gene3D" id="3.40.50.300">
    <property type="entry name" value="P-loop containing nucleotide triphosphate hydrolases"/>
    <property type="match status" value="1"/>
</dbReference>
<dbReference type="InterPro" id="IPR044145">
    <property type="entry name" value="IF2_II"/>
</dbReference>
<dbReference type="Pfam" id="PF11987">
    <property type="entry name" value="IF-2"/>
    <property type="match status" value="1"/>
</dbReference>
<dbReference type="GO" id="GO:0005737">
    <property type="term" value="C:cytoplasm"/>
    <property type="evidence" value="ECO:0007669"/>
    <property type="project" value="UniProtKB-SubCell"/>
</dbReference>
<dbReference type="EMBL" id="PEXV01000076">
    <property type="protein sequence ID" value="PIS41592.1"/>
    <property type="molecule type" value="Genomic_DNA"/>
</dbReference>
<feature type="region of interest" description="G-domain" evidence="7">
    <location>
        <begin position="169"/>
        <end position="317"/>
    </location>
</feature>
<gene>
    <name evidence="7" type="primary">infB</name>
    <name evidence="10" type="ORF">COT25_02245</name>
</gene>
<dbReference type="CDD" id="cd01887">
    <property type="entry name" value="IF2_eIF5B"/>
    <property type="match status" value="1"/>
</dbReference>
<protein>
    <recommendedName>
        <fullName evidence="2 7">Translation initiation factor IF-2</fullName>
    </recommendedName>
</protein>
<keyword evidence="3 7" id="KW-0396">Initiation factor</keyword>
<dbReference type="PANTHER" id="PTHR43381:SF4">
    <property type="entry name" value="EUKARYOTIC TRANSLATION INITIATION FACTOR 5B"/>
    <property type="match status" value="1"/>
</dbReference>
<dbReference type="NCBIfam" id="TIGR00487">
    <property type="entry name" value="IF-2"/>
    <property type="match status" value="1"/>
</dbReference>
<dbReference type="SUPFAM" id="SSF52540">
    <property type="entry name" value="P-loop containing nucleoside triphosphate hydrolases"/>
    <property type="match status" value="1"/>
</dbReference>
<name>A0A2H0YV14_9BACT</name>
<dbReference type="AlphaFoldDB" id="A0A2H0YV14"/>
<accession>A0A2H0YV14</accession>
<dbReference type="FunFam" id="3.40.50.10050:FF:000001">
    <property type="entry name" value="Translation initiation factor IF-2"/>
    <property type="match status" value="1"/>
</dbReference>
<dbReference type="InterPro" id="IPR027417">
    <property type="entry name" value="P-loop_NTPase"/>
</dbReference>
<dbReference type="GO" id="GO:0003924">
    <property type="term" value="F:GTPase activity"/>
    <property type="evidence" value="ECO:0007669"/>
    <property type="project" value="UniProtKB-UniRule"/>
</dbReference>
<dbReference type="SUPFAM" id="SSF52156">
    <property type="entry name" value="Initiation factor IF2/eIF5b, domain 3"/>
    <property type="match status" value="1"/>
</dbReference>
<evidence type="ECO:0000256" key="4">
    <source>
        <dbReference type="ARBA" id="ARBA00022741"/>
    </source>
</evidence>
<feature type="binding site" evidence="7">
    <location>
        <begin position="175"/>
        <end position="182"/>
    </location>
    <ligand>
        <name>GTP</name>
        <dbReference type="ChEBI" id="CHEBI:37565"/>
    </ligand>
</feature>
<dbReference type="InterPro" id="IPR000178">
    <property type="entry name" value="TF_IF2_bacterial-like"/>
</dbReference>
<evidence type="ECO:0000313" key="11">
    <source>
        <dbReference type="Proteomes" id="UP000228711"/>
    </source>
</evidence>
<feature type="binding site" evidence="7">
    <location>
        <begin position="275"/>
        <end position="278"/>
    </location>
    <ligand>
        <name>GTP</name>
        <dbReference type="ChEBI" id="CHEBI:37565"/>
    </ligand>
</feature>
<keyword evidence="6 7" id="KW-0342">GTP-binding</keyword>
<feature type="domain" description="Tr-type G" evidence="9">
    <location>
        <begin position="166"/>
        <end position="335"/>
    </location>
</feature>
<evidence type="ECO:0000256" key="5">
    <source>
        <dbReference type="ARBA" id="ARBA00022917"/>
    </source>
</evidence>
<dbReference type="Pfam" id="PF22042">
    <property type="entry name" value="EF-G_D2"/>
    <property type="match status" value="1"/>
</dbReference>
<dbReference type="Gene3D" id="3.40.50.10050">
    <property type="entry name" value="Translation initiation factor IF- 2, domain 3"/>
    <property type="match status" value="1"/>
</dbReference>
<evidence type="ECO:0000256" key="3">
    <source>
        <dbReference type="ARBA" id="ARBA00022540"/>
    </source>
</evidence>
<dbReference type="GO" id="GO:0005525">
    <property type="term" value="F:GTP binding"/>
    <property type="evidence" value="ECO:0007669"/>
    <property type="project" value="UniProtKB-KW"/>
</dbReference>
<dbReference type="SUPFAM" id="SSF50447">
    <property type="entry name" value="Translation proteins"/>
    <property type="match status" value="2"/>
</dbReference>
<dbReference type="NCBIfam" id="TIGR00231">
    <property type="entry name" value="small_GTP"/>
    <property type="match status" value="1"/>
</dbReference>
<proteinExistence type="inferred from homology"/>
<sequence>MNVTELARQLNLSVEITRHLIPRVGFDIGLKAIKVEDRIAYQIIERVKKSPHLITEVEIELGLKQSDAKEDKDEKTPLTQTLQIPDQIAVRELATLLHKPVTEVVAELMKNGIFANLNEEIDFETAAIIAEDMGFQAIRMEKRSGEEATSDQRIEDIMKTDKTKEPHPPVVVIMGHVDHGKTKLLDAIRKSHIVEGEAGGITQHIGAYQIEKNGRKITFIDTPGHEAFTAMRSRGANVADVAILVIAWDEGIKPQTTEAINIIKKTELPFIVALTKMDKDGSSPEKVFQQLAEISYLPEKWGGETIVAPVSAITGEGLDDLLNMLLLRADLEQNKITADPNRPGVGTVIESHVDKGEGPVASVIVQTGTLHRGDLITAGEVAGKVKLLKNDLGIEIDKALPGTPVRILGLKELPDVGDILQVTGDKKALKKVLKVQKIRTQALQERQTKIIQQAGEEGKQNDHTYTIILKTDNAGSQEAITESLEKLPRTRVKIQVARTGIGIVNESDVAEASSIGAVIYAFHTKIPTATKEAAETEGVTVREFDIIYKLIEDIISELESRMPPEVTRNIEAVITVSGLFRSKGKTQIVGGVVQEGKATSSLHVKIKRGNISIGEGHIMELRMGPRVVDSVTSGSECGVKIERAPEIRIGDTLELFSEQVRTRKLIE</sequence>
<comment type="subcellular location">
    <subcellularLocation>
        <location evidence="7">Cytoplasm</location>
    </subcellularLocation>
</comment>
<evidence type="ECO:0000256" key="8">
    <source>
        <dbReference type="RuleBase" id="RU000644"/>
    </source>
</evidence>
<keyword evidence="7" id="KW-0963">Cytoplasm</keyword>
<evidence type="ECO:0000259" key="9">
    <source>
        <dbReference type="PROSITE" id="PS51722"/>
    </source>
</evidence>
<feature type="binding site" evidence="7">
    <location>
        <begin position="221"/>
        <end position="225"/>
    </location>
    <ligand>
        <name>GTP</name>
        <dbReference type="ChEBI" id="CHEBI:37565"/>
    </ligand>
</feature>
<comment type="function">
    <text evidence="7 8">One of the essential components for the initiation of protein synthesis. Protects formylmethionyl-tRNA from spontaneous hydrolysis and promotes its binding to the 30S ribosomal subunits. Also involved in the hydrolysis of GTP during the formation of the 70S ribosomal complex.</text>
</comment>
<dbReference type="InterPro" id="IPR023115">
    <property type="entry name" value="TIF_IF2_dom3"/>
</dbReference>
<evidence type="ECO:0000256" key="1">
    <source>
        <dbReference type="ARBA" id="ARBA00007733"/>
    </source>
</evidence>
<organism evidence="10 11">
    <name type="scientific">Candidatus Kerfeldbacteria bacterium CG08_land_8_20_14_0_20_42_7</name>
    <dbReference type="NCBI Taxonomy" id="2014245"/>
    <lineage>
        <taxon>Bacteria</taxon>
        <taxon>Candidatus Kerfeldiibacteriota</taxon>
    </lineage>
</organism>
<dbReference type="InterPro" id="IPR005225">
    <property type="entry name" value="Small_GTP-bd"/>
</dbReference>
<dbReference type="Proteomes" id="UP000228711">
    <property type="component" value="Unassembled WGS sequence"/>
</dbReference>